<feature type="domain" description="C-type lectin" evidence="2">
    <location>
        <begin position="38"/>
        <end position="155"/>
    </location>
</feature>
<dbReference type="PROSITE" id="PS00615">
    <property type="entry name" value="C_TYPE_LECTIN_1"/>
    <property type="match status" value="1"/>
</dbReference>
<dbReference type="PROSITE" id="PS50041">
    <property type="entry name" value="C_TYPE_LECTIN_2"/>
    <property type="match status" value="1"/>
</dbReference>
<dbReference type="PANTHER" id="PTHR22803">
    <property type="entry name" value="MANNOSE, PHOSPHOLIPASE, LECTIN RECEPTOR RELATED"/>
    <property type="match status" value="1"/>
</dbReference>
<protein>
    <recommendedName>
        <fullName evidence="2">C-type lectin domain-containing protein</fullName>
    </recommendedName>
</protein>
<evidence type="ECO:0000256" key="1">
    <source>
        <dbReference type="ARBA" id="ARBA00023157"/>
    </source>
</evidence>
<dbReference type="InterPro" id="IPR050111">
    <property type="entry name" value="C-type_lectin/snaclec_domain"/>
</dbReference>
<dbReference type="Gene3D" id="3.10.100.10">
    <property type="entry name" value="Mannose-Binding Protein A, subunit A"/>
    <property type="match status" value="1"/>
</dbReference>
<keyword evidence="4" id="KW-1185">Reference proteome</keyword>
<dbReference type="InterPro" id="IPR016186">
    <property type="entry name" value="C-type_lectin-like/link_sf"/>
</dbReference>
<keyword evidence="1" id="KW-1015">Disulfide bond</keyword>
<evidence type="ECO:0000313" key="4">
    <source>
        <dbReference type="Proteomes" id="UP000005408"/>
    </source>
</evidence>
<organism evidence="3 4">
    <name type="scientific">Magallana gigas</name>
    <name type="common">Pacific oyster</name>
    <name type="synonym">Crassostrea gigas</name>
    <dbReference type="NCBI Taxonomy" id="29159"/>
    <lineage>
        <taxon>Eukaryota</taxon>
        <taxon>Metazoa</taxon>
        <taxon>Spiralia</taxon>
        <taxon>Lophotrochozoa</taxon>
        <taxon>Mollusca</taxon>
        <taxon>Bivalvia</taxon>
        <taxon>Autobranchia</taxon>
        <taxon>Pteriomorphia</taxon>
        <taxon>Ostreida</taxon>
        <taxon>Ostreoidea</taxon>
        <taxon>Ostreidae</taxon>
        <taxon>Magallana</taxon>
    </lineage>
</organism>
<dbReference type="InterPro" id="IPR016187">
    <property type="entry name" value="CTDL_fold"/>
</dbReference>
<sequence length="166" mass="18535">MNSLIVTQTTGFSMTLIIGCILFLLDIAFGCPPGWTTFNTSCYHLSLEEESWMDSMKMCEIHGAYLVHVNSASEDTFTTNLMVTNGAGHAWMGGSDWTVEGMWVWEPEGELIQYSNFAGGEPNNKDGQNCLKKGISQHYHWNDQDCDRLYPYICETTNKDGNPVAG</sequence>
<dbReference type="Pfam" id="PF00059">
    <property type="entry name" value="Lectin_C"/>
    <property type="match status" value="1"/>
</dbReference>
<proteinExistence type="predicted"/>
<reference evidence="3" key="1">
    <citation type="submission" date="2022-08" db="UniProtKB">
        <authorList>
            <consortium name="EnsemblMetazoa"/>
        </authorList>
    </citation>
    <scope>IDENTIFICATION</scope>
    <source>
        <strain evidence="3">05x7-T-G4-1.051#20</strain>
    </source>
</reference>
<dbReference type="SMART" id="SM00034">
    <property type="entry name" value="CLECT"/>
    <property type="match status" value="1"/>
</dbReference>
<evidence type="ECO:0000313" key="3">
    <source>
        <dbReference type="EnsemblMetazoa" id="G11752.1:cds"/>
    </source>
</evidence>
<dbReference type="AlphaFoldDB" id="A0A8W8HZ35"/>
<accession>A0A8W8HZ35</accession>
<dbReference type="SUPFAM" id="SSF56436">
    <property type="entry name" value="C-type lectin-like"/>
    <property type="match status" value="1"/>
</dbReference>
<evidence type="ECO:0000259" key="2">
    <source>
        <dbReference type="PROSITE" id="PS50041"/>
    </source>
</evidence>
<name>A0A8W8HZ35_MAGGI</name>
<dbReference type="Proteomes" id="UP000005408">
    <property type="component" value="Unassembled WGS sequence"/>
</dbReference>
<dbReference type="InterPro" id="IPR018378">
    <property type="entry name" value="C-type_lectin_CS"/>
</dbReference>
<dbReference type="InterPro" id="IPR001304">
    <property type="entry name" value="C-type_lectin-like"/>
</dbReference>
<dbReference type="EnsemblMetazoa" id="G11752.1">
    <property type="protein sequence ID" value="G11752.1:cds"/>
    <property type="gene ID" value="G11752"/>
</dbReference>
<dbReference type="CDD" id="cd00037">
    <property type="entry name" value="CLECT"/>
    <property type="match status" value="1"/>
</dbReference>